<sequence>MSDPLRESREFFRGNSQEKVPLSVLQQITQYLDTHKTWELYSEMHSPSEVKGLKIWSTEKLLQVIANCLCSEDADCLTGFRLLHRLIRNFKLTSTTTFVERAVRQRIVDRAFAIATQVERSQIEREGAIKLISAVFHQTGIYIQMEHAESMKMILSQSDLSLIMLKLVRVIYRVMRLHFKNAAWLDDYFIELIARLLLIRQESEQFVIVLLYFLLDLHRSNPSLTE</sequence>
<dbReference type="Proteomes" id="UP001626550">
    <property type="component" value="Unassembled WGS sequence"/>
</dbReference>
<reference evidence="1 2" key="1">
    <citation type="submission" date="2024-11" db="EMBL/GenBank/DDBJ databases">
        <title>Adaptive evolution of stress response genes in parasites aligns with host niche diversity.</title>
        <authorList>
            <person name="Hahn C."/>
            <person name="Resl P."/>
        </authorList>
    </citation>
    <scope>NUCLEOTIDE SEQUENCE [LARGE SCALE GENOMIC DNA]</scope>
    <source>
        <strain evidence="1">EGGRZ-B1_66</strain>
        <tissue evidence="1">Body</tissue>
    </source>
</reference>
<dbReference type="AlphaFoldDB" id="A0ABD2PL52"/>
<proteinExistence type="predicted"/>
<organism evidence="1 2">
    <name type="scientific">Cichlidogyrus casuarinus</name>
    <dbReference type="NCBI Taxonomy" id="1844966"/>
    <lineage>
        <taxon>Eukaryota</taxon>
        <taxon>Metazoa</taxon>
        <taxon>Spiralia</taxon>
        <taxon>Lophotrochozoa</taxon>
        <taxon>Platyhelminthes</taxon>
        <taxon>Monogenea</taxon>
        <taxon>Monopisthocotylea</taxon>
        <taxon>Dactylogyridea</taxon>
        <taxon>Ancyrocephalidae</taxon>
        <taxon>Cichlidogyrus</taxon>
    </lineage>
</organism>
<comment type="caution">
    <text evidence="1">The sequence shown here is derived from an EMBL/GenBank/DDBJ whole genome shotgun (WGS) entry which is preliminary data.</text>
</comment>
<name>A0ABD2PL52_9PLAT</name>
<gene>
    <name evidence="1" type="ORF">Ciccas_013216</name>
</gene>
<keyword evidence="2" id="KW-1185">Reference proteome</keyword>
<accession>A0ABD2PL52</accession>
<dbReference type="EMBL" id="JBJKFK010005560">
    <property type="protein sequence ID" value="KAL3308255.1"/>
    <property type="molecule type" value="Genomic_DNA"/>
</dbReference>
<protein>
    <submittedName>
        <fullName evidence="1">Uncharacterized protein</fullName>
    </submittedName>
</protein>
<feature type="non-terminal residue" evidence="1">
    <location>
        <position position="226"/>
    </location>
</feature>
<evidence type="ECO:0000313" key="2">
    <source>
        <dbReference type="Proteomes" id="UP001626550"/>
    </source>
</evidence>
<evidence type="ECO:0000313" key="1">
    <source>
        <dbReference type="EMBL" id="KAL3308255.1"/>
    </source>
</evidence>